<sequence>MKARYLALRAAVRRAGPTPILVRLAVAGTGLAALLVALPAEFLGLGPAGALIVLATLPALRPRGTMPVVLALAVIALWLIGTAGYGESVSIWRVVALGSLLYAGHNLAALAACLPYDAAIRSEAVTGWVIRLVAVVIGSAVVLLMALAAVGRLTLGGHAAFAVGGLVAAITAAGLLARISR</sequence>
<accession>A0AAE3ZQ23</accession>
<keyword evidence="1" id="KW-1133">Transmembrane helix</keyword>
<feature type="transmembrane region" description="Helical" evidence="1">
    <location>
        <begin position="44"/>
        <end position="60"/>
    </location>
</feature>
<feature type="transmembrane region" description="Helical" evidence="1">
    <location>
        <begin position="20"/>
        <end position="38"/>
    </location>
</feature>
<dbReference type="Proteomes" id="UP001183629">
    <property type="component" value="Unassembled WGS sequence"/>
</dbReference>
<dbReference type="AlphaFoldDB" id="A0AAE3ZQ23"/>
<name>A0AAE3ZQ23_9ACTN</name>
<keyword evidence="3" id="KW-1185">Reference proteome</keyword>
<dbReference type="EMBL" id="JAVDYC010000001">
    <property type="protein sequence ID" value="MDR7322715.1"/>
    <property type="molecule type" value="Genomic_DNA"/>
</dbReference>
<keyword evidence="1" id="KW-0472">Membrane</keyword>
<protein>
    <submittedName>
        <fullName evidence="2">Uncharacterized protein</fullName>
    </submittedName>
</protein>
<organism evidence="2 3">
    <name type="scientific">Catenuloplanes niger</name>
    <dbReference type="NCBI Taxonomy" id="587534"/>
    <lineage>
        <taxon>Bacteria</taxon>
        <taxon>Bacillati</taxon>
        <taxon>Actinomycetota</taxon>
        <taxon>Actinomycetes</taxon>
        <taxon>Micromonosporales</taxon>
        <taxon>Micromonosporaceae</taxon>
        <taxon>Catenuloplanes</taxon>
    </lineage>
</organism>
<reference evidence="2 3" key="1">
    <citation type="submission" date="2023-07" db="EMBL/GenBank/DDBJ databases">
        <title>Sequencing the genomes of 1000 actinobacteria strains.</title>
        <authorList>
            <person name="Klenk H.-P."/>
        </authorList>
    </citation>
    <scope>NUCLEOTIDE SEQUENCE [LARGE SCALE GENOMIC DNA]</scope>
    <source>
        <strain evidence="2 3">DSM 44711</strain>
    </source>
</reference>
<feature type="transmembrane region" description="Helical" evidence="1">
    <location>
        <begin position="91"/>
        <end position="116"/>
    </location>
</feature>
<proteinExistence type="predicted"/>
<feature type="transmembrane region" description="Helical" evidence="1">
    <location>
        <begin position="67"/>
        <end position="85"/>
    </location>
</feature>
<evidence type="ECO:0000256" key="1">
    <source>
        <dbReference type="SAM" id="Phobius"/>
    </source>
</evidence>
<keyword evidence="1" id="KW-0812">Transmembrane</keyword>
<evidence type="ECO:0000313" key="3">
    <source>
        <dbReference type="Proteomes" id="UP001183629"/>
    </source>
</evidence>
<comment type="caution">
    <text evidence="2">The sequence shown here is derived from an EMBL/GenBank/DDBJ whole genome shotgun (WGS) entry which is preliminary data.</text>
</comment>
<gene>
    <name evidence="2" type="ORF">J2S44_002965</name>
</gene>
<feature type="transmembrane region" description="Helical" evidence="1">
    <location>
        <begin position="155"/>
        <end position="177"/>
    </location>
</feature>
<evidence type="ECO:0000313" key="2">
    <source>
        <dbReference type="EMBL" id="MDR7322715.1"/>
    </source>
</evidence>
<dbReference type="RefSeq" id="WP_310413531.1">
    <property type="nucleotide sequence ID" value="NZ_JAVDYC010000001.1"/>
</dbReference>
<feature type="transmembrane region" description="Helical" evidence="1">
    <location>
        <begin position="128"/>
        <end position="149"/>
    </location>
</feature>